<accession>A0AA41FXF1</accession>
<evidence type="ECO:0000259" key="3">
    <source>
        <dbReference type="Pfam" id="PF09851"/>
    </source>
</evidence>
<reference evidence="4" key="1">
    <citation type="submission" date="2021-06" db="EMBL/GenBank/DDBJ databases">
        <title>New haloarchaea isolates fom saline soil.</title>
        <authorList>
            <person name="Duran-Viseras A."/>
            <person name="Sanchez-Porro C.S."/>
            <person name="Ventosa A."/>
        </authorList>
    </citation>
    <scope>NUCLEOTIDE SEQUENCE</scope>
    <source>
        <strain evidence="4">JCM 18369</strain>
    </source>
</reference>
<evidence type="ECO:0000256" key="1">
    <source>
        <dbReference type="SAM" id="MobiDB-lite"/>
    </source>
</evidence>
<keyword evidence="5" id="KW-1185">Reference proteome</keyword>
<evidence type="ECO:0000256" key="2">
    <source>
        <dbReference type="SAM" id="Phobius"/>
    </source>
</evidence>
<dbReference type="Proteomes" id="UP001166304">
    <property type="component" value="Unassembled WGS sequence"/>
</dbReference>
<dbReference type="EMBL" id="JAHQXE010000001">
    <property type="protein sequence ID" value="MBV0900360.1"/>
    <property type="molecule type" value="Genomic_DNA"/>
</dbReference>
<feature type="transmembrane region" description="Helical" evidence="2">
    <location>
        <begin position="12"/>
        <end position="31"/>
    </location>
</feature>
<keyword evidence="2" id="KW-1133">Transmembrane helix</keyword>
<name>A0AA41FXF1_9EURY</name>
<feature type="region of interest" description="Disordered" evidence="1">
    <location>
        <begin position="64"/>
        <end position="88"/>
    </location>
</feature>
<dbReference type="RefSeq" id="WP_162412338.1">
    <property type="nucleotide sequence ID" value="NZ_JAHQXE010000001.1"/>
</dbReference>
<feature type="region of interest" description="Disordered" evidence="1">
    <location>
        <begin position="120"/>
        <end position="139"/>
    </location>
</feature>
<dbReference type="Pfam" id="PF09851">
    <property type="entry name" value="SHOCT"/>
    <property type="match status" value="1"/>
</dbReference>
<keyword evidence="2" id="KW-0472">Membrane</keyword>
<organism evidence="4 5">
    <name type="scientific">Haloarcula salina</name>
    <dbReference type="NCBI Taxonomy" id="1429914"/>
    <lineage>
        <taxon>Archaea</taxon>
        <taxon>Methanobacteriati</taxon>
        <taxon>Methanobacteriota</taxon>
        <taxon>Stenosarchaea group</taxon>
        <taxon>Halobacteria</taxon>
        <taxon>Halobacteriales</taxon>
        <taxon>Haloarculaceae</taxon>
        <taxon>Haloarcula</taxon>
    </lineage>
</organism>
<proteinExistence type="predicted"/>
<keyword evidence="2" id="KW-0812">Transmembrane</keyword>
<feature type="domain" description="SHOCT" evidence="3">
    <location>
        <begin position="85"/>
        <end position="111"/>
    </location>
</feature>
<evidence type="ECO:0000313" key="5">
    <source>
        <dbReference type="Proteomes" id="UP001166304"/>
    </source>
</evidence>
<feature type="compositionally biased region" description="Acidic residues" evidence="1">
    <location>
        <begin position="127"/>
        <end position="139"/>
    </location>
</feature>
<sequence length="139" mass="14784">MALPTIALPRWKLAAVIGVLSLGVTMLASVAGFGSSLAPAALITGWFILIPLVALLGSDLPLVESPGDDGEPTVEDVPTVDSKSPVEQLRERYARGELSDEEFERRLDRLLETEGLSVADHANEAADAADGDAFELERE</sequence>
<protein>
    <submittedName>
        <fullName evidence="4">SHOCT domain-containing protein</fullName>
    </submittedName>
</protein>
<feature type="transmembrane region" description="Helical" evidence="2">
    <location>
        <begin position="37"/>
        <end position="56"/>
    </location>
</feature>
<dbReference type="InterPro" id="IPR018649">
    <property type="entry name" value="SHOCT"/>
</dbReference>
<dbReference type="AlphaFoldDB" id="A0AA41FXF1"/>
<comment type="caution">
    <text evidence="4">The sequence shown here is derived from an EMBL/GenBank/DDBJ whole genome shotgun (WGS) entry which is preliminary data.</text>
</comment>
<gene>
    <name evidence="4" type="ORF">KTS37_01040</name>
</gene>
<evidence type="ECO:0000313" key="4">
    <source>
        <dbReference type="EMBL" id="MBV0900360.1"/>
    </source>
</evidence>